<evidence type="ECO:0008006" key="5">
    <source>
        <dbReference type="Google" id="ProtNLM"/>
    </source>
</evidence>
<sequence>MKLDYELINSFRQLGLYQSKAAIASYAEENFGLKIQRNLAFDNMVKKLEEFVGADHVVSNVINKTEKVEKFKLDIPVNDEELDAAIEVGVQEIVADTNERIVAELTSPKFIADETIKEMASSVAKSNDRKADLMNLLPPDFKPCFNPMGDIEGFYPLSYWINDWIQETEDWPWKINEYPRVQEHKFLYTLVYYIAIHGKFMIRETRNGQYVTLS</sequence>
<dbReference type="Pfam" id="PF26098">
    <property type="entry name" value="Phage_Inh_C"/>
    <property type="match status" value="1"/>
</dbReference>
<evidence type="ECO:0000259" key="1">
    <source>
        <dbReference type="Pfam" id="PF26097"/>
    </source>
</evidence>
<dbReference type="Proteomes" id="UP000832072">
    <property type="component" value="Segment"/>
</dbReference>
<evidence type="ECO:0000313" key="4">
    <source>
        <dbReference type="Proteomes" id="UP000832072"/>
    </source>
</evidence>
<proteinExistence type="predicted"/>
<dbReference type="EMBL" id="OM638103">
    <property type="protein sequence ID" value="UNY47108.1"/>
    <property type="molecule type" value="Genomic_DNA"/>
</dbReference>
<name>A0AAE9K841_9CAUD</name>
<evidence type="ECO:0000313" key="3">
    <source>
        <dbReference type="EMBL" id="UNY47108.1"/>
    </source>
</evidence>
<organism evidence="3 4">
    <name type="scientific">Cronobacter phage LPCS28</name>
    <dbReference type="NCBI Taxonomy" id="2924885"/>
    <lineage>
        <taxon>Viruses</taxon>
        <taxon>Duplodnaviria</taxon>
        <taxon>Heunggongvirae</taxon>
        <taxon>Uroviricota</taxon>
        <taxon>Caudoviricetes</taxon>
        <taxon>Pantevenvirales</taxon>
        <taxon>Straboviridae</taxon>
        <taxon>Nanhuvirus</taxon>
        <taxon>Nanhuvirus LPCS28</taxon>
    </lineage>
</organism>
<protein>
    <recommendedName>
        <fullName evidence="5">Inhibitor of prohead protease</fullName>
    </recommendedName>
</protein>
<evidence type="ECO:0000259" key="2">
    <source>
        <dbReference type="Pfam" id="PF26098"/>
    </source>
</evidence>
<dbReference type="InterPro" id="IPR059055">
    <property type="entry name" value="Inh_C"/>
</dbReference>
<dbReference type="Pfam" id="PF26097">
    <property type="entry name" value="Phage_Inh_N"/>
    <property type="match status" value="1"/>
</dbReference>
<dbReference type="InterPro" id="IPR059054">
    <property type="entry name" value="Inh_N"/>
</dbReference>
<reference evidence="3 4" key="1">
    <citation type="submission" date="2022-02" db="EMBL/GenBank/DDBJ databases">
        <authorList>
            <person name="Tian F."/>
            <person name="Li J."/>
            <person name="Li F."/>
            <person name="Tong Y."/>
        </authorList>
    </citation>
    <scope>NUCLEOTIDE SEQUENCE [LARGE SCALE GENOMIC DNA]</scope>
</reference>
<gene>
    <name evidence="3" type="ORF">EHEKIMEA_00226</name>
</gene>
<keyword evidence="4" id="KW-1185">Reference proteome</keyword>
<accession>A0AAE9K841</accession>
<feature type="domain" description="Inh N-terminal" evidence="1">
    <location>
        <begin position="3"/>
        <end position="50"/>
    </location>
</feature>
<feature type="domain" description="Inh C-terminal" evidence="2">
    <location>
        <begin position="153"/>
        <end position="213"/>
    </location>
</feature>